<dbReference type="VEuPathDB" id="PlasmoDB:PVW1_070045600"/>
<dbReference type="EMBL" id="FLZR02000126">
    <property type="protein sequence ID" value="VVA00340.1"/>
    <property type="molecule type" value="Genomic_DNA"/>
</dbReference>
<sequence>MWKCQSGSGTYLNYECQEFLKRKFQDKSMSVERMGYLRKAVDILKQNNNILGSYEEILQEISSYVTNSGAFFYADPRLPCNYINYLLNEKLRSKGMHNHTSIYDFFKKFVAEVYKSEKGNYHADKMCDIDIKPLDDDIYDKMTKLYELYNLYDVLKWTLPSRIKSECKPFGKMIRIYNNTIKDLTLQDEELVKKLLTLKEMTSNIPLPESKICYDRIEHFKEPKLYNDLKEKERLRKEQEEAQKAIEKQKQEEKRLEEEQRKQQPEQAAQSSLLAQVTGGALGIPGDDELSGTSTEHLRAQSLNLEFPRGQKHSEGSHFRDPSTPLLVHSMEQTEFYQPGEKYPERDEGGCCHITARQECIKIKRIFFLSVFWRYYSRGCCYF</sequence>
<dbReference type="AlphaFoldDB" id="A0A565A659"/>
<dbReference type="Proteomes" id="UP000220605">
    <property type="component" value="Unassembled WGS sequence"/>
</dbReference>
<dbReference type="VEuPathDB" id="PlasmoDB:PVP01_0010530"/>
<gene>
    <name evidence="2" type="ORF">PVP01_0010530</name>
</gene>
<dbReference type="OrthoDB" id="10426860at2759"/>
<proteinExistence type="predicted"/>
<organism evidence="2">
    <name type="scientific">Plasmodium vivax</name>
    <name type="common">malaria parasite P. vivax</name>
    <dbReference type="NCBI Taxonomy" id="5855"/>
    <lineage>
        <taxon>Eukaryota</taxon>
        <taxon>Sar</taxon>
        <taxon>Alveolata</taxon>
        <taxon>Apicomplexa</taxon>
        <taxon>Aconoidasida</taxon>
        <taxon>Haemosporida</taxon>
        <taxon>Plasmodiidae</taxon>
        <taxon>Plasmodium</taxon>
        <taxon>Plasmodium (Plasmodium)</taxon>
    </lineage>
</organism>
<feature type="compositionally biased region" description="Basic and acidic residues" evidence="1">
    <location>
        <begin position="240"/>
        <end position="264"/>
    </location>
</feature>
<protein>
    <submittedName>
        <fullName evidence="2">VIR protein</fullName>
    </submittedName>
</protein>
<evidence type="ECO:0000313" key="2">
    <source>
        <dbReference type="EMBL" id="VVA00340.1"/>
    </source>
</evidence>
<name>A0A565A659_PLAVI</name>
<reference evidence="2" key="1">
    <citation type="submission" date="2016-07" db="EMBL/GenBank/DDBJ databases">
        <authorList>
            <consortium name="Pathogen Informatics"/>
        </authorList>
    </citation>
    <scope>NUCLEOTIDE SEQUENCE</scope>
</reference>
<evidence type="ECO:0000256" key="1">
    <source>
        <dbReference type="SAM" id="MobiDB-lite"/>
    </source>
</evidence>
<accession>A0A565A659</accession>
<feature type="non-terminal residue" evidence="2">
    <location>
        <position position="383"/>
    </location>
</feature>
<feature type="region of interest" description="Disordered" evidence="1">
    <location>
        <begin position="240"/>
        <end position="272"/>
    </location>
</feature>